<name>A0A4Q1BZG7_9BACT</name>
<dbReference type="RefSeq" id="WP_129027169.1">
    <property type="nucleotide sequence ID" value="NZ_SDHY01000004.1"/>
</dbReference>
<reference evidence="2 3" key="1">
    <citation type="submission" date="2019-01" db="EMBL/GenBank/DDBJ databases">
        <title>Cytophagaceae bacterium strain CAR-16.</title>
        <authorList>
            <person name="Chen W.-M."/>
        </authorList>
    </citation>
    <scope>NUCLEOTIDE SEQUENCE [LARGE SCALE GENOMIC DNA]</scope>
    <source>
        <strain evidence="2 3">CAR-16</strain>
    </source>
</reference>
<dbReference type="EMBL" id="SDHY01000004">
    <property type="protein sequence ID" value="RXK48845.1"/>
    <property type="molecule type" value="Genomic_DNA"/>
</dbReference>
<dbReference type="InterPro" id="IPR025591">
    <property type="entry name" value="RloB"/>
</dbReference>
<dbReference type="AlphaFoldDB" id="A0A4Q1BZG7"/>
<evidence type="ECO:0000256" key="1">
    <source>
        <dbReference type="SAM" id="MobiDB-lite"/>
    </source>
</evidence>
<feature type="region of interest" description="Disordered" evidence="1">
    <location>
        <begin position="1"/>
        <end position="35"/>
    </location>
</feature>
<comment type="caution">
    <text evidence="2">The sequence shown here is derived from an EMBL/GenBank/DDBJ whole genome shotgun (WGS) entry which is preliminary data.</text>
</comment>
<evidence type="ECO:0000313" key="2">
    <source>
        <dbReference type="EMBL" id="RXK48845.1"/>
    </source>
</evidence>
<evidence type="ECO:0000313" key="3">
    <source>
        <dbReference type="Proteomes" id="UP000289455"/>
    </source>
</evidence>
<gene>
    <name evidence="2" type="ORF">ESB04_07785</name>
</gene>
<dbReference type="OrthoDB" id="9796523at2"/>
<organism evidence="2 3">
    <name type="scientific">Aquirufa rosea</name>
    <dbReference type="NCBI Taxonomy" id="2509241"/>
    <lineage>
        <taxon>Bacteria</taxon>
        <taxon>Pseudomonadati</taxon>
        <taxon>Bacteroidota</taxon>
        <taxon>Cytophagia</taxon>
        <taxon>Cytophagales</taxon>
        <taxon>Flectobacillaceae</taxon>
        <taxon>Aquirufa</taxon>
    </lineage>
</organism>
<sequence>MKMKDKKAEQKVAKQKHLEQLKAQRRKEPSLERPVAELTEKPSILIVCEGENTEPSYFNQFRITSAKVKSVGEGYNTVSLVNRALALAQQGNYDQVWCVFDKDDFNNNDFNSAIQIAAANSFGVAYSNQSFEYWLILHFNDHQGGGMHRDSYNDKINEHLKPFKVTYDGNGTKLIEEDFFELLDGIDDKTSKKRAELAIDRAERNYNHFDHTNPAREESSTTVFLLVRELLKYID</sequence>
<keyword evidence="3" id="KW-1185">Reference proteome</keyword>
<dbReference type="Pfam" id="PF13707">
    <property type="entry name" value="RloB"/>
    <property type="match status" value="1"/>
</dbReference>
<accession>A0A4Q1BZG7</accession>
<protein>
    <submittedName>
        <fullName evidence="2">RloB domain-containing protein</fullName>
    </submittedName>
</protein>
<dbReference type="Proteomes" id="UP000289455">
    <property type="component" value="Unassembled WGS sequence"/>
</dbReference>
<proteinExistence type="predicted"/>